<dbReference type="InterPro" id="IPR018170">
    <property type="entry name" value="Aldo/ket_reductase_CS"/>
</dbReference>
<gene>
    <name evidence="2" type="ORF">GCM10011496_10530</name>
</gene>
<dbReference type="Proteomes" id="UP000620596">
    <property type="component" value="Unassembled WGS sequence"/>
</dbReference>
<dbReference type="SUPFAM" id="SSF51430">
    <property type="entry name" value="NAD(P)-linked oxidoreductase"/>
    <property type="match status" value="1"/>
</dbReference>
<accession>A0A916SCS1</accession>
<dbReference type="InterPro" id="IPR020471">
    <property type="entry name" value="AKR"/>
</dbReference>
<evidence type="ECO:0000313" key="2">
    <source>
        <dbReference type="EMBL" id="GGA91524.1"/>
    </source>
</evidence>
<dbReference type="EMBL" id="BMIG01000003">
    <property type="protein sequence ID" value="GGA91524.1"/>
    <property type="molecule type" value="Genomic_DNA"/>
</dbReference>
<dbReference type="GO" id="GO:0016491">
    <property type="term" value="F:oxidoreductase activity"/>
    <property type="evidence" value="ECO:0007669"/>
    <property type="project" value="InterPro"/>
</dbReference>
<dbReference type="InterPro" id="IPR036812">
    <property type="entry name" value="NAD(P)_OxRdtase_dom_sf"/>
</dbReference>
<dbReference type="PROSITE" id="PS00063">
    <property type="entry name" value="ALDOKETO_REDUCTASE_3"/>
    <property type="match status" value="1"/>
</dbReference>
<evidence type="ECO:0000313" key="3">
    <source>
        <dbReference type="Proteomes" id="UP000620596"/>
    </source>
</evidence>
<sequence length="277" mass="30186">MKTVRLPSGEAVPALGMGTWRMGEAPALRAQEIATLQLGLELGCSLIDTAEMYGEGLAEELVGEALQGRRDNAFVVSKVYPHNASAAGVVAACERSLRRLKTDRIDLYLLHWRGSVPLTQTLAGLVALQQAGKIRHYGVSNLDLADMQELWSLPGGRDVQTNQLLYNLSRRGIEWDLQPWMRERRLPVMAYSPMEQARLLRHRGLAAFAQRQGMTSGQAALAWLLGQGDVIALPKTSDPQRLRGNVAAAGLVLDVAQQAELDALFPPPTGSSALEMI</sequence>
<comment type="caution">
    <text evidence="2">The sequence shown here is derived from an EMBL/GenBank/DDBJ whole genome shotgun (WGS) entry which is preliminary data.</text>
</comment>
<dbReference type="Pfam" id="PF00248">
    <property type="entry name" value="Aldo_ket_red"/>
    <property type="match status" value="1"/>
</dbReference>
<protein>
    <recommendedName>
        <fullName evidence="1">NADP-dependent oxidoreductase domain-containing protein</fullName>
    </recommendedName>
</protein>
<reference evidence="2" key="1">
    <citation type="journal article" date="2014" name="Int. J. Syst. Evol. Microbiol.">
        <title>Complete genome sequence of Corynebacterium casei LMG S-19264T (=DSM 44701T), isolated from a smear-ripened cheese.</title>
        <authorList>
            <consortium name="US DOE Joint Genome Institute (JGI-PGF)"/>
            <person name="Walter F."/>
            <person name="Albersmeier A."/>
            <person name="Kalinowski J."/>
            <person name="Ruckert C."/>
        </authorList>
    </citation>
    <scope>NUCLEOTIDE SEQUENCE</scope>
    <source>
        <strain evidence="2">CGMCC 1.15322</strain>
    </source>
</reference>
<dbReference type="RefSeq" id="WP_188707304.1">
    <property type="nucleotide sequence ID" value="NZ_BMIG01000003.1"/>
</dbReference>
<organism evidence="2 3">
    <name type="scientific">Polaromonas eurypsychrophila</name>
    <dbReference type="NCBI Taxonomy" id="1614635"/>
    <lineage>
        <taxon>Bacteria</taxon>
        <taxon>Pseudomonadati</taxon>
        <taxon>Pseudomonadota</taxon>
        <taxon>Betaproteobacteria</taxon>
        <taxon>Burkholderiales</taxon>
        <taxon>Comamonadaceae</taxon>
        <taxon>Polaromonas</taxon>
    </lineage>
</organism>
<reference evidence="2" key="2">
    <citation type="submission" date="2020-09" db="EMBL/GenBank/DDBJ databases">
        <authorList>
            <person name="Sun Q."/>
            <person name="Zhou Y."/>
        </authorList>
    </citation>
    <scope>NUCLEOTIDE SEQUENCE</scope>
    <source>
        <strain evidence="2">CGMCC 1.15322</strain>
    </source>
</reference>
<feature type="domain" description="NADP-dependent oxidoreductase" evidence="1">
    <location>
        <begin position="15"/>
        <end position="264"/>
    </location>
</feature>
<proteinExistence type="predicted"/>
<keyword evidence="3" id="KW-1185">Reference proteome</keyword>
<dbReference type="InterPro" id="IPR023210">
    <property type="entry name" value="NADP_OxRdtase_dom"/>
</dbReference>
<dbReference type="Gene3D" id="3.20.20.100">
    <property type="entry name" value="NADP-dependent oxidoreductase domain"/>
    <property type="match status" value="1"/>
</dbReference>
<dbReference type="PANTHER" id="PTHR43638">
    <property type="entry name" value="OXIDOREDUCTASE, ALDO/KETO REDUCTASE FAMILY PROTEIN"/>
    <property type="match status" value="1"/>
</dbReference>
<name>A0A916SCS1_9BURK</name>
<evidence type="ECO:0000259" key="1">
    <source>
        <dbReference type="Pfam" id="PF00248"/>
    </source>
</evidence>
<dbReference type="PANTHER" id="PTHR43638:SF3">
    <property type="entry name" value="ALDEHYDE REDUCTASE"/>
    <property type="match status" value="1"/>
</dbReference>
<dbReference type="CDD" id="cd19138">
    <property type="entry name" value="AKR_YeaE"/>
    <property type="match status" value="1"/>
</dbReference>
<dbReference type="PRINTS" id="PR00069">
    <property type="entry name" value="ALDKETRDTASE"/>
</dbReference>
<dbReference type="AlphaFoldDB" id="A0A916SCS1"/>